<feature type="transmembrane region" description="Helical" evidence="6">
    <location>
        <begin position="285"/>
        <end position="305"/>
    </location>
</feature>
<dbReference type="Pfam" id="PF03553">
    <property type="entry name" value="Na_H_antiporter"/>
    <property type="match status" value="1"/>
</dbReference>
<evidence type="ECO:0000256" key="6">
    <source>
        <dbReference type="SAM" id="Phobius"/>
    </source>
</evidence>
<accession>A0A1D8GE61</accession>
<evidence type="ECO:0000313" key="9">
    <source>
        <dbReference type="Proteomes" id="UP000095743"/>
    </source>
</evidence>
<gene>
    <name evidence="8" type="ORF">Gferi_06240</name>
</gene>
<feature type="transmembrane region" description="Helical" evidence="6">
    <location>
        <begin position="31"/>
        <end position="51"/>
    </location>
</feature>
<sequence length="469" mass="49807">MEPVNFGILSILPAVAALALAFITRDAIFSLIVGCLIGLVITGQNIFVGVSQLMQGALGNADFIWVLGIEVFVGILVALFQKSGAIDGFTKALENKSIKARGAQLLAWLLGIFIFFSDYFSPLYTGTVMRDITDKAKVSREKLSYICDSTSAPICTLIPFSSWGIYIAGLLVGIGVFADKMTAQNAVVQMVKYNFYGIFAIAMVGLIAAGIIPDFGPMKKAEKRAREEGKVLADGAKPLIGKELSEIKPNAGIKPNLFINFFMPAIIIIATTVGTYLVLGSAKTLEAFIAAVTYQFIVMLIQRMGTIQELVETSINGIKGVMSAIIILALAYCLNSITKQLGTASFVIDATSNWITPTLLLVFTFVICAFISFFTGTSWGTYAIMIPIAVPLAFDMTGGAATGLVYATIASVVGGGCFGDHCSPLSDTTILSSLGAGADHIDHVKTQIPYALSIGALTCVLYLILGITL</sequence>
<name>A0A1D8GE61_9FIRM</name>
<dbReference type="STRING" id="1424294.Gferi_06240"/>
<feature type="transmembrane region" description="Helical" evidence="6">
    <location>
        <begin position="6"/>
        <end position="24"/>
    </location>
</feature>
<feature type="domain" description="Na+/H+ antiporter NhaC-like C-terminal" evidence="7">
    <location>
        <begin position="154"/>
        <end position="467"/>
    </location>
</feature>
<dbReference type="OrthoDB" id="9762978at2"/>
<dbReference type="Proteomes" id="UP000095743">
    <property type="component" value="Chromosome"/>
</dbReference>
<organism evidence="8 9">
    <name type="scientific">Geosporobacter ferrireducens</name>
    <dbReference type="NCBI Taxonomy" id="1424294"/>
    <lineage>
        <taxon>Bacteria</taxon>
        <taxon>Bacillati</taxon>
        <taxon>Bacillota</taxon>
        <taxon>Clostridia</taxon>
        <taxon>Peptostreptococcales</taxon>
        <taxon>Thermotaleaceae</taxon>
        <taxon>Geosporobacter</taxon>
    </lineage>
</organism>
<dbReference type="EMBL" id="CP017269">
    <property type="protein sequence ID" value="AOT69197.1"/>
    <property type="molecule type" value="Genomic_DNA"/>
</dbReference>
<dbReference type="PANTHER" id="PTHR43478:SF1">
    <property type="entry name" value="NA+_H+ ANTIPORTER NHAC-LIKE C-TERMINAL DOMAIN-CONTAINING PROTEIN"/>
    <property type="match status" value="1"/>
</dbReference>
<feature type="transmembrane region" description="Helical" evidence="6">
    <location>
        <begin position="102"/>
        <end position="120"/>
    </location>
</feature>
<keyword evidence="2" id="KW-1003">Cell membrane</keyword>
<dbReference type="GO" id="GO:0005886">
    <property type="term" value="C:plasma membrane"/>
    <property type="evidence" value="ECO:0007669"/>
    <property type="project" value="UniProtKB-SubCell"/>
</dbReference>
<keyword evidence="9" id="KW-1185">Reference proteome</keyword>
<dbReference type="AlphaFoldDB" id="A0A1D8GE61"/>
<evidence type="ECO:0000256" key="2">
    <source>
        <dbReference type="ARBA" id="ARBA00022475"/>
    </source>
</evidence>
<evidence type="ECO:0000256" key="4">
    <source>
        <dbReference type="ARBA" id="ARBA00022989"/>
    </source>
</evidence>
<keyword evidence="5 6" id="KW-0472">Membrane</keyword>
<proteinExistence type="predicted"/>
<evidence type="ECO:0000313" key="8">
    <source>
        <dbReference type="EMBL" id="AOT69197.1"/>
    </source>
</evidence>
<keyword evidence="4 6" id="KW-1133">Transmembrane helix</keyword>
<evidence type="ECO:0000256" key="5">
    <source>
        <dbReference type="ARBA" id="ARBA00023136"/>
    </source>
</evidence>
<dbReference type="InterPro" id="IPR018461">
    <property type="entry name" value="Na/H_Antiport_NhaC-like_C"/>
</dbReference>
<feature type="transmembrane region" description="Helical" evidence="6">
    <location>
        <begin position="317"/>
        <end position="334"/>
    </location>
</feature>
<keyword evidence="3 6" id="KW-0812">Transmembrane</keyword>
<feature type="transmembrane region" description="Helical" evidence="6">
    <location>
        <begin position="354"/>
        <end position="375"/>
    </location>
</feature>
<reference evidence="8 9" key="1">
    <citation type="submission" date="2016-09" db="EMBL/GenBank/DDBJ databases">
        <title>Genomic analysis reveals versatility of anaerobic energy metabolism of Geosporobacter ferrireducens IRF9 of phylum Firmicutes.</title>
        <authorList>
            <person name="Kim S.-J."/>
        </authorList>
    </citation>
    <scope>NUCLEOTIDE SEQUENCE [LARGE SCALE GENOMIC DNA]</scope>
    <source>
        <strain evidence="8 9">IRF9</strain>
    </source>
</reference>
<dbReference type="PANTHER" id="PTHR43478">
    <property type="entry name" value="NA+/H+ ANTIPORTER-RELATED"/>
    <property type="match status" value="1"/>
</dbReference>
<dbReference type="KEGG" id="gfe:Gferi_06240"/>
<feature type="transmembrane region" description="Helical" evidence="6">
    <location>
        <begin position="163"/>
        <end position="181"/>
    </location>
</feature>
<feature type="transmembrane region" description="Helical" evidence="6">
    <location>
        <begin position="257"/>
        <end position="278"/>
    </location>
</feature>
<evidence type="ECO:0000259" key="7">
    <source>
        <dbReference type="Pfam" id="PF03553"/>
    </source>
</evidence>
<comment type="subcellular location">
    <subcellularLocation>
        <location evidence="1">Cell membrane</location>
        <topology evidence="1">Multi-pass membrane protein</topology>
    </subcellularLocation>
</comment>
<evidence type="ECO:0000256" key="3">
    <source>
        <dbReference type="ARBA" id="ARBA00022692"/>
    </source>
</evidence>
<dbReference type="RefSeq" id="WP_069974763.1">
    <property type="nucleotide sequence ID" value="NZ_CP017269.1"/>
</dbReference>
<feature type="transmembrane region" description="Helical" evidence="6">
    <location>
        <begin position="193"/>
        <end position="212"/>
    </location>
</feature>
<feature type="transmembrane region" description="Helical" evidence="6">
    <location>
        <begin position="448"/>
        <end position="467"/>
    </location>
</feature>
<protein>
    <submittedName>
        <fullName evidence="8">Transporter</fullName>
    </submittedName>
</protein>
<feature type="transmembrane region" description="Helical" evidence="6">
    <location>
        <begin position="63"/>
        <end position="81"/>
    </location>
</feature>
<evidence type="ECO:0000256" key="1">
    <source>
        <dbReference type="ARBA" id="ARBA00004651"/>
    </source>
</evidence>